<sequence length="43" mass="5027">MSRHEVSQLFFCGLSHSICFIHLYASIIREAWSLLTEEEKAGW</sequence>
<dbReference type="EMBL" id="LR026963">
    <property type="protein sequence ID" value="VBB69291.1"/>
    <property type="molecule type" value="Genomic_DNA"/>
</dbReference>
<proteinExistence type="predicted"/>
<accession>A0A484H732</accession>
<organism evidence="1">
    <name type="scientific">invertebrate metagenome</name>
    <dbReference type="NCBI Taxonomy" id="1711999"/>
    <lineage>
        <taxon>unclassified sequences</taxon>
        <taxon>metagenomes</taxon>
        <taxon>organismal metagenomes</taxon>
    </lineage>
</organism>
<name>A0A484H732_9ZZZZ</name>
<reference evidence="1" key="1">
    <citation type="submission" date="2018-10" db="EMBL/GenBank/DDBJ databases">
        <authorList>
            <person name="Gruber-Vodicka H."/>
            <person name="Jaeckle O."/>
        </authorList>
    </citation>
    <scope>NUCLEOTIDE SEQUENCE</scope>
</reference>
<evidence type="ECO:0000313" key="1">
    <source>
        <dbReference type="EMBL" id="VBB69291.1"/>
    </source>
</evidence>
<gene>
    <name evidence="1" type="ORF">RIEGSTA812A_PEG_764</name>
</gene>
<protein>
    <submittedName>
        <fullName evidence="1">Uncharacterized protein</fullName>
    </submittedName>
</protein>
<dbReference type="AlphaFoldDB" id="A0A484H732"/>